<dbReference type="PRINTS" id="PR01407">
    <property type="entry name" value="BUTYPHLNCDUF"/>
</dbReference>
<dbReference type="CDD" id="cd19769">
    <property type="entry name" value="Bbox2_TRIM16-like"/>
    <property type="match status" value="1"/>
</dbReference>
<dbReference type="SUPFAM" id="SSF57850">
    <property type="entry name" value="RING/U-box"/>
    <property type="match status" value="1"/>
</dbReference>
<proteinExistence type="predicted"/>
<dbReference type="SMART" id="SM00589">
    <property type="entry name" value="PRY"/>
    <property type="match status" value="1"/>
</dbReference>
<dbReference type="KEGG" id="clum:117730342"/>
<dbReference type="SMART" id="SM00449">
    <property type="entry name" value="SPRY"/>
    <property type="match status" value="1"/>
</dbReference>
<dbReference type="InterPro" id="IPR013320">
    <property type="entry name" value="ConA-like_dom_sf"/>
</dbReference>
<dbReference type="Gene3D" id="3.30.160.60">
    <property type="entry name" value="Classic Zinc Finger"/>
    <property type="match status" value="1"/>
</dbReference>
<reference evidence="11" key="1">
    <citation type="submission" date="2025-08" db="UniProtKB">
        <authorList>
            <consortium name="Ensembl"/>
        </authorList>
    </citation>
    <scope>IDENTIFICATION</scope>
</reference>
<dbReference type="RefSeq" id="XP_034387885.1">
    <property type="nucleotide sequence ID" value="XM_034531994.1"/>
</dbReference>
<name>A0A8C2XK96_CYCLU</name>
<dbReference type="GeneTree" id="ENSGT00940000154395"/>
<dbReference type="PROSITE" id="PS00518">
    <property type="entry name" value="ZF_RING_1"/>
    <property type="match status" value="1"/>
</dbReference>
<dbReference type="SMART" id="SM00184">
    <property type="entry name" value="RING"/>
    <property type="match status" value="1"/>
</dbReference>
<dbReference type="InterPro" id="IPR001870">
    <property type="entry name" value="B30.2/SPRY"/>
</dbReference>
<dbReference type="GO" id="GO:0008270">
    <property type="term" value="F:zinc ion binding"/>
    <property type="evidence" value="ECO:0007669"/>
    <property type="project" value="UniProtKB-KW"/>
</dbReference>
<dbReference type="Pfam" id="PF13445">
    <property type="entry name" value="zf-RING_UBOX"/>
    <property type="match status" value="1"/>
</dbReference>
<reference evidence="11" key="2">
    <citation type="submission" date="2025-09" db="UniProtKB">
        <authorList>
            <consortium name="Ensembl"/>
        </authorList>
    </citation>
    <scope>IDENTIFICATION</scope>
</reference>
<dbReference type="SUPFAM" id="SSF57845">
    <property type="entry name" value="B-box zinc-binding domain"/>
    <property type="match status" value="1"/>
</dbReference>
<evidence type="ECO:0008006" key="13">
    <source>
        <dbReference type="Google" id="ProtNLM"/>
    </source>
</evidence>
<dbReference type="InterPro" id="IPR051051">
    <property type="entry name" value="E3_ubiq-ligase_TRIM/RNF"/>
</dbReference>
<keyword evidence="1" id="KW-0399">Innate immunity</keyword>
<dbReference type="PROSITE" id="PS50089">
    <property type="entry name" value="ZF_RING_2"/>
    <property type="match status" value="1"/>
</dbReference>
<accession>A0A8C2XK96</accession>
<dbReference type="RefSeq" id="XP_034387888.1">
    <property type="nucleotide sequence ID" value="XM_034531997.1"/>
</dbReference>
<dbReference type="GO" id="GO:0005737">
    <property type="term" value="C:cytoplasm"/>
    <property type="evidence" value="ECO:0007669"/>
    <property type="project" value="UniProtKB-ARBA"/>
</dbReference>
<evidence type="ECO:0000259" key="9">
    <source>
        <dbReference type="PROSITE" id="PS50119"/>
    </source>
</evidence>
<dbReference type="GO" id="GO:0045087">
    <property type="term" value="P:innate immune response"/>
    <property type="evidence" value="ECO:0007669"/>
    <property type="project" value="UniProtKB-KW"/>
</dbReference>
<dbReference type="Proteomes" id="UP000694565">
    <property type="component" value="Unplaced"/>
</dbReference>
<evidence type="ECO:0000259" key="8">
    <source>
        <dbReference type="PROSITE" id="PS50089"/>
    </source>
</evidence>
<evidence type="ECO:0000256" key="1">
    <source>
        <dbReference type="ARBA" id="ARBA00022588"/>
    </source>
</evidence>
<dbReference type="InterPro" id="IPR027370">
    <property type="entry name" value="Znf-RING_euk"/>
</dbReference>
<evidence type="ECO:0000256" key="6">
    <source>
        <dbReference type="PROSITE-ProRule" id="PRU00024"/>
    </source>
</evidence>
<evidence type="ECO:0000259" key="10">
    <source>
        <dbReference type="PROSITE" id="PS50188"/>
    </source>
</evidence>
<evidence type="ECO:0000256" key="5">
    <source>
        <dbReference type="ARBA" id="ARBA00022859"/>
    </source>
</evidence>
<dbReference type="InterPro" id="IPR006574">
    <property type="entry name" value="PRY"/>
</dbReference>
<evidence type="ECO:0000256" key="4">
    <source>
        <dbReference type="ARBA" id="ARBA00022833"/>
    </source>
</evidence>
<dbReference type="RefSeq" id="XP_034387886.1">
    <property type="nucleotide sequence ID" value="XM_034531995.1"/>
</dbReference>
<feature type="domain" description="RING-type" evidence="8">
    <location>
        <begin position="15"/>
        <end position="58"/>
    </location>
</feature>
<keyword evidence="2" id="KW-0479">Metal-binding</keyword>
<dbReference type="InterPro" id="IPR013083">
    <property type="entry name" value="Znf_RING/FYVE/PHD"/>
</dbReference>
<protein>
    <recommendedName>
        <fullName evidence="13">Tripartite motif-containing protein 16-like</fullName>
    </recommendedName>
</protein>
<dbReference type="InterPro" id="IPR017907">
    <property type="entry name" value="Znf_RING_CS"/>
</dbReference>
<dbReference type="Gene3D" id="2.60.120.920">
    <property type="match status" value="1"/>
</dbReference>
<dbReference type="PROSITE" id="PS50188">
    <property type="entry name" value="B302_SPRY"/>
    <property type="match status" value="1"/>
</dbReference>
<evidence type="ECO:0000256" key="3">
    <source>
        <dbReference type="ARBA" id="ARBA00022771"/>
    </source>
</evidence>
<feature type="compositionally biased region" description="Polar residues" evidence="7">
    <location>
        <begin position="93"/>
        <end position="106"/>
    </location>
</feature>
<evidence type="ECO:0000256" key="2">
    <source>
        <dbReference type="ARBA" id="ARBA00022723"/>
    </source>
</evidence>
<dbReference type="Pfam" id="PF00622">
    <property type="entry name" value="SPRY"/>
    <property type="match status" value="1"/>
</dbReference>
<dbReference type="InterPro" id="IPR003877">
    <property type="entry name" value="SPRY_dom"/>
</dbReference>
<dbReference type="OrthoDB" id="426657at2759"/>
<gene>
    <name evidence="11" type="primary">LOC117730342</name>
</gene>
<feature type="compositionally biased region" description="Polar residues" evidence="7">
    <location>
        <begin position="353"/>
        <end position="367"/>
    </location>
</feature>
<keyword evidence="3 6" id="KW-0863">Zinc-finger</keyword>
<evidence type="ECO:0000313" key="12">
    <source>
        <dbReference type="Proteomes" id="UP000694565"/>
    </source>
</evidence>
<dbReference type="PROSITE" id="PS50119">
    <property type="entry name" value="ZF_BBOX"/>
    <property type="match status" value="1"/>
</dbReference>
<keyword evidence="5" id="KW-0391">Immunity</keyword>
<feature type="compositionally biased region" description="Acidic residues" evidence="7">
    <location>
        <begin position="331"/>
        <end position="344"/>
    </location>
</feature>
<dbReference type="Pfam" id="PF25600">
    <property type="entry name" value="TRIM_CC"/>
    <property type="match status" value="1"/>
</dbReference>
<keyword evidence="12" id="KW-1185">Reference proteome</keyword>
<dbReference type="SUPFAM" id="SSF49899">
    <property type="entry name" value="Concanavalin A-like lectins/glucanases"/>
    <property type="match status" value="1"/>
</dbReference>
<dbReference type="PANTHER" id="PTHR25465:SF73">
    <property type="entry name" value="E3 UBIQUITIN_ISG15 LIGASE TRIM25 ISOFORM X1"/>
    <property type="match status" value="1"/>
</dbReference>
<dbReference type="AlphaFoldDB" id="A0A8C2XK96"/>
<dbReference type="PANTHER" id="PTHR25465">
    <property type="entry name" value="B-BOX DOMAIN CONTAINING"/>
    <property type="match status" value="1"/>
</dbReference>
<sequence>MAEAVIILKKNRLCCQVCGELFRNPATISCGHSFCTRCILDRLDGDERKKRACVCPECGHRFPSRPRPIKNTTLADLVRDTERRDDKRKHPGASTQDPTRATGSCAVTRTSSGSNLCVRHSSPLNVYCCTDKQIICAVCASAEHKGHTIGYVREERRRKQKELRIIQTKSKQILQEQEKKCKNMGKTLKQIQEEARETQNYCESVLAGIINSIQRHHMSVRELIRGHEEQAAAQVEISIQTLQVKMEAMRKRDAGLDRLAQTDSDARFLQGWPLMQHLCEKDHLHLLHEDSEDPLLPFEFTKRAVDKLGEQLEEFCDQRFASISQTADGGEQQESEEESEEDDMQERCEASKTESQGLGTISRLSRTSRTEPNVEPKTRAEFLQYACGLSLDPTTAHENLTISAGDKEVRLSPLKGKSPAVRCPQRFLHRKQVLCREGLQAERCYYEIEVEGDKAEIALAYKGIDRRSRTPLSAFGANANSWSLDRYANYSVSHRADSVQLTTCPSQRKLGVYLNFKEGTLSFYEVADRMMFLYKVEAEFTEPLYPGFWLGEDCCIRICDLRRDAL</sequence>
<dbReference type="SMART" id="SM00336">
    <property type="entry name" value="BBOX"/>
    <property type="match status" value="1"/>
</dbReference>
<dbReference type="Ensembl" id="ENSCLMT00005020149.1">
    <property type="protein sequence ID" value="ENSCLMP00005019129.1"/>
    <property type="gene ID" value="ENSCLMG00005009628.1"/>
</dbReference>
<organism evidence="11 12">
    <name type="scientific">Cyclopterus lumpus</name>
    <name type="common">Lumpsucker</name>
    <dbReference type="NCBI Taxonomy" id="8103"/>
    <lineage>
        <taxon>Eukaryota</taxon>
        <taxon>Metazoa</taxon>
        <taxon>Chordata</taxon>
        <taxon>Craniata</taxon>
        <taxon>Vertebrata</taxon>
        <taxon>Euteleostomi</taxon>
        <taxon>Actinopterygii</taxon>
        <taxon>Neopterygii</taxon>
        <taxon>Teleostei</taxon>
        <taxon>Neoteleostei</taxon>
        <taxon>Acanthomorphata</taxon>
        <taxon>Eupercaria</taxon>
        <taxon>Perciformes</taxon>
        <taxon>Cottioidei</taxon>
        <taxon>Cottales</taxon>
        <taxon>Cyclopteridae</taxon>
        <taxon>Cyclopterus</taxon>
    </lineage>
</organism>
<dbReference type="Pfam" id="PF13765">
    <property type="entry name" value="PRY"/>
    <property type="match status" value="1"/>
</dbReference>
<feature type="region of interest" description="Disordered" evidence="7">
    <location>
        <begin position="325"/>
        <end position="375"/>
    </location>
</feature>
<dbReference type="InterPro" id="IPR000315">
    <property type="entry name" value="Znf_B-box"/>
</dbReference>
<evidence type="ECO:0000313" key="11">
    <source>
        <dbReference type="Ensembl" id="ENSCLMP00005019129.1"/>
    </source>
</evidence>
<keyword evidence="4" id="KW-0862">Zinc</keyword>
<feature type="domain" description="B box-type" evidence="9">
    <location>
        <begin position="112"/>
        <end position="152"/>
    </location>
</feature>
<dbReference type="InterPro" id="IPR001841">
    <property type="entry name" value="Znf_RING"/>
</dbReference>
<evidence type="ECO:0000256" key="7">
    <source>
        <dbReference type="SAM" id="MobiDB-lite"/>
    </source>
</evidence>
<dbReference type="InterPro" id="IPR058030">
    <property type="entry name" value="TRIM8/14/16/25/29/45/65_CC"/>
</dbReference>
<dbReference type="InterPro" id="IPR043136">
    <property type="entry name" value="B30.2/SPRY_sf"/>
</dbReference>
<dbReference type="Pfam" id="PF00643">
    <property type="entry name" value="zf-B_box"/>
    <property type="match status" value="1"/>
</dbReference>
<dbReference type="GeneID" id="117730342"/>
<feature type="region of interest" description="Disordered" evidence="7">
    <location>
        <begin position="69"/>
        <end position="106"/>
    </location>
</feature>
<dbReference type="Gene3D" id="3.30.40.10">
    <property type="entry name" value="Zinc/RING finger domain, C3HC4 (zinc finger)"/>
    <property type="match status" value="1"/>
</dbReference>
<feature type="domain" description="B30.2/SPRY" evidence="10">
    <location>
        <begin position="369"/>
        <end position="565"/>
    </location>
</feature>
<dbReference type="InterPro" id="IPR003879">
    <property type="entry name" value="Butyrophylin_SPRY"/>
</dbReference>